<comment type="catalytic activity">
    <reaction evidence="1">
        <text>ATP + H2O = ADP + phosphate + H(+)</text>
        <dbReference type="Rhea" id="RHEA:13065"/>
        <dbReference type="ChEBI" id="CHEBI:15377"/>
        <dbReference type="ChEBI" id="CHEBI:15378"/>
        <dbReference type="ChEBI" id="CHEBI:30616"/>
        <dbReference type="ChEBI" id="CHEBI:43474"/>
        <dbReference type="ChEBI" id="CHEBI:456216"/>
        <dbReference type="EC" id="5.6.2.3"/>
    </reaction>
</comment>
<dbReference type="Pfam" id="PF05970">
    <property type="entry name" value="PIF1"/>
    <property type="match status" value="1"/>
</dbReference>
<dbReference type="PANTHER" id="PTHR10492:SF57">
    <property type="entry name" value="ATP-DEPENDENT DNA HELICASE"/>
    <property type="match status" value="1"/>
</dbReference>
<comment type="similarity">
    <text evidence="1">Belongs to the helicase family.</text>
</comment>
<dbReference type="GO" id="GO:0043139">
    <property type="term" value="F:5'-3' DNA helicase activity"/>
    <property type="evidence" value="ECO:0007669"/>
    <property type="project" value="UniProtKB-EC"/>
</dbReference>
<organism evidence="3 4">
    <name type="scientific">Psylliodes chrysocephalus</name>
    <dbReference type="NCBI Taxonomy" id="3402493"/>
    <lineage>
        <taxon>Eukaryota</taxon>
        <taxon>Metazoa</taxon>
        <taxon>Ecdysozoa</taxon>
        <taxon>Arthropoda</taxon>
        <taxon>Hexapoda</taxon>
        <taxon>Insecta</taxon>
        <taxon>Pterygota</taxon>
        <taxon>Neoptera</taxon>
        <taxon>Endopterygota</taxon>
        <taxon>Coleoptera</taxon>
        <taxon>Polyphaga</taxon>
        <taxon>Cucujiformia</taxon>
        <taxon>Chrysomeloidea</taxon>
        <taxon>Chrysomelidae</taxon>
        <taxon>Galerucinae</taxon>
        <taxon>Alticini</taxon>
        <taxon>Psylliodes</taxon>
    </lineage>
</organism>
<name>A0A9P0CMC7_9CUCU</name>
<gene>
    <name evidence="3" type="ORF">PSYICH_LOCUS3965</name>
</gene>
<dbReference type="GO" id="GO:0006281">
    <property type="term" value="P:DNA repair"/>
    <property type="evidence" value="ECO:0007669"/>
    <property type="project" value="UniProtKB-KW"/>
</dbReference>
<keyword evidence="1" id="KW-0234">DNA repair</keyword>
<dbReference type="EC" id="5.6.2.3" evidence="1"/>
<evidence type="ECO:0000313" key="3">
    <source>
        <dbReference type="EMBL" id="CAH1102748.1"/>
    </source>
</evidence>
<keyword evidence="1" id="KW-0233">DNA recombination</keyword>
<evidence type="ECO:0000313" key="4">
    <source>
        <dbReference type="Proteomes" id="UP001153636"/>
    </source>
</evidence>
<dbReference type="GO" id="GO:0006310">
    <property type="term" value="P:DNA recombination"/>
    <property type="evidence" value="ECO:0007669"/>
    <property type="project" value="UniProtKB-KW"/>
</dbReference>
<proteinExistence type="inferred from homology"/>
<keyword evidence="1" id="KW-0378">Hydrolase</keyword>
<reference evidence="3" key="1">
    <citation type="submission" date="2022-01" db="EMBL/GenBank/DDBJ databases">
        <authorList>
            <person name="King R."/>
        </authorList>
    </citation>
    <scope>NUCLEOTIDE SEQUENCE</scope>
</reference>
<sequence>MGKITVLLAGDFRQSLPVVPRGTRADEVKACLKPSILWPHISVLSLRLNMRVHLQHDSRAEEFSKLLLNIGDGQISQVEGRIHIPDSLNIVGDLITLIDKIYPNIHQIEVGCTSWLTEGAILAATNDSATTLF</sequence>
<dbReference type="PANTHER" id="PTHR10492">
    <property type="match status" value="1"/>
</dbReference>
<keyword evidence="4" id="KW-1185">Reference proteome</keyword>
<keyword evidence="1" id="KW-0227">DNA damage</keyword>
<comment type="cofactor">
    <cofactor evidence="1">
        <name>Mg(2+)</name>
        <dbReference type="ChEBI" id="CHEBI:18420"/>
    </cofactor>
</comment>
<accession>A0A9P0CMC7</accession>
<protein>
    <recommendedName>
        <fullName evidence="1">ATP-dependent DNA helicase</fullName>
        <ecNumber evidence="1">5.6.2.3</ecNumber>
    </recommendedName>
</protein>
<dbReference type="GO" id="GO:0005524">
    <property type="term" value="F:ATP binding"/>
    <property type="evidence" value="ECO:0007669"/>
    <property type="project" value="UniProtKB-KW"/>
</dbReference>
<dbReference type="AlphaFoldDB" id="A0A9P0CMC7"/>
<evidence type="ECO:0000259" key="2">
    <source>
        <dbReference type="Pfam" id="PF05970"/>
    </source>
</evidence>
<dbReference type="OrthoDB" id="272985at2759"/>
<dbReference type="EMBL" id="OV651825">
    <property type="protein sequence ID" value="CAH1102748.1"/>
    <property type="molecule type" value="Genomic_DNA"/>
</dbReference>
<evidence type="ECO:0000256" key="1">
    <source>
        <dbReference type="RuleBase" id="RU363044"/>
    </source>
</evidence>
<dbReference type="GO" id="GO:0016787">
    <property type="term" value="F:hydrolase activity"/>
    <property type="evidence" value="ECO:0007669"/>
    <property type="project" value="UniProtKB-KW"/>
</dbReference>
<dbReference type="GO" id="GO:0000723">
    <property type="term" value="P:telomere maintenance"/>
    <property type="evidence" value="ECO:0007669"/>
    <property type="project" value="InterPro"/>
</dbReference>
<keyword evidence="1" id="KW-0067">ATP-binding</keyword>
<feature type="domain" description="DNA helicase Pif1-like DEAD-box helicase" evidence="2">
    <location>
        <begin position="2"/>
        <end position="78"/>
    </location>
</feature>
<keyword evidence="1" id="KW-0347">Helicase</keyword>
<dbReference type="InterPro" id="IPR010285">
    <property type="entry name" value="DNA_helicase_pif1-like_DEAD"/>
</dbReference>
<dbReference type="Proteomes" id="UP001153636">
    <property type="component" value="Chromosome 13"/>
</dbReference>
<keyword evidence="1" id="KW-0547">Nucleotide-binding</keyword>